<sequence>MIRSIPLLTCSKRRAVGIFARAGVAQRPYATVSPSIIGQAPHPAEPTRDEFSESVPPVLDSLVLQAASNCRKTLLPDIIKQYIETAGTVLDLTLPYESRPSDSRRPSLTNPAHSCKNVITVAHCAQVGLEHKITLSSGFALNIEDRKGETLILTCGHTLEEIRQSPLLLSDAPSDVSRRSTGTFVLTSSENGLQIFPVSRVVSALPRSDLILLSCSIPPGALDTLPVSPYPAHEGARIRAHFVRHKKPDDFGWTPWIGDTWGKWHEGKIIGYRDIAGRETQPGTYDALSHLLFTPLPTAGSSGGPIIDEESGAVVGVMLGTRMDRGIEGVRGWGVPSESIFEMFSLPGLEGKK</sequence>
<protein>
    <recommendedName>
        <fullName evidence="3">Peptidase S1 domain-containing protein</fullName>
    </recommendedName>
</protein>
<dbReference type="HOGENOM" id="CLU_049073_0_0_1"/>
<dbReference type="AlphaFoldDB" id="A0A0C3CI77"/>
<evidence type="ECO:0000313" key="1">
    <source>
        <dbReference type="EMBL" id="KIM48445.1"/>
    </source>
</evidence>
<dbReference type="STRING" id="686832.A0A0C3CI77"/>
<reference evidence="1 2" key="1">
    <citation type="submission" date="2014-04" db="EMBL/GenBank/DDBJ databases">
        <authorList>
            <consortium name="DOE Joint Genome Institute"/>
            <person name="Kuo A."/>
            <person name="Gay G."/>
            <person name="Dore J."/>
            <person name="Kohler A."/>
            <person name="Nagy L.G."/>
            <person name="Floudas D."/>
            <person name="Copeland A."/>
            <person name="Barry K.W."/>
            <person name="Cichocki N."/>
            <person name="Veneault-Fourrey C."/>
            <person name="LaButti K."/>
            <person name="Lindquist E.A."/>
            <person name="Lipzen A."/>
            <person name="Lundell T."/>
            <person name="Morin E."/>
            <person name="Murat C."/>
            <person name="Sun H."/>
            <person name="Tunlid A."/>
            <person name="Henrissat B."/>
            <person name="Grigoriev I.V."/>
            <person name="Hibbett D.S."/>
            <person name="Martin F."/>
            <person name="Nordberg H.P."/>
            <person name="Cantor M.N."/>
            <person name="Hua S.X."/>
        </authorList>
    </citation>
    <scope>NUCLEOTIDE SEQUENCE [LARGE SCALE GENOMIC DNA]</scope>
    <source>
        <strain evidence="2">h7</strain>
    </source>
</reference>
<keyword evidence="2" id="KW-1185">Reference proteome</keyword>
<gene>
    <name evidence="1" type="ORF">M413DRAFT_440182</name>
</gene>
<name>A0A0C3CI77_HEBCY</name>
<dbReference type="SUPFAM" id="SSF50494">
    <property type="entry name" value="Trypsin-like serine proteases"/>
    <property type="match status" value="1"/>
</dbReference>
<reference evidence="2" key="2">
    <citation type="submission" date="2015-01" db="EMBL/GenBank/DDBJ databases">
        <title>Evolutionary Origins and Diversification of the Mycorrhizal Mutualists.</title>
        <authorList>
            <consortium name="DOE Joint Genome Institute"/>
            <consortium name="Mycorrhizal Genomics Consortium"/>
            <person name="Kohler A."/>
            <person name="Kuo A."/>
            <person name="Nagy L.G."/>
            <person name="Floudas D."/>
            <person name="Copeland A."/>
            <person name="Barry K.W."/>
            <person name="Cichocki N."/>
            <person name="Veneault-Fourrey C."/>
            <person name="LaButti K."/>
            <person name="Lindquist E.A."/>
            <person name="Lipzen A."/>
            <person name="Lundell T."/>
            <person name="Morin E."/>
            <person name="Murat C."/>
            <person name="Riley R."/>
            <person name="Ohm R."/>
            <person name="Sun H."/>
            <person name="Tunlid A."/>
            <person name="Henrissat B."/>
            <person name="Grigoriev I.V."/>
            <person name="Hibbett D.S."/>
            <person name="Martin F."/>
        </authorList>
    </citation>
    <scope>NUCLEOTIDE SEQUENCE [LARGE SCALE GENOMIC DNA]</scope>
    <source>
        <strain evidence="2">h7</strain>
    </source>
</reference>
<accession>A0A0C3CI77</accession>
<dbReference type="InterPro" id="IPR009003">
    <property type="entry name" value="Peptidase_S1_PA"/>
</dbReference>
<feature type="non-terminal residue" evidence="1">
    <location>
        <position position="1"/>
    </location>
</feature>
<dbReference type="EMBL" id="KN831769">
    <property type="protein sequence ID" value="KIM48445.1"/>
    <property type="molecule type" value="Genomic_DNA"/>
</dbReference>
<evidence type="ECO:0000313" key="2">
    <source>
        <dbReference type="Proteomes" id="UP000053424"/>
    </source>
</evidence>
<dbReference type="Pfam" id="PF13365">
    <property type="entry name" value="Trypsin_2"/>
    <property type="match status" value="1"/>
</dbReference>
<proteinExistence type="predicted"/>
<evidence type="ECO:0008006" key="3">
    <source>
        <dbReference type="Google" id="ProtNLM"/>
    </source>
</evidence>
<dbReference type="Proteomes" id="UP000053424">
    <property type="component" value="Unassembled WGS sequence"/>
</dbReference>
<organism evidence="1 2">
    <name type="scientific">Hebeloma cylindrosporum</name>
    <dbReference type="NCBI Taxonomy" id="76867"/>
    <lineage>
        <taxon>Eukaryota</taxon>
        <taxon>Fungi</taxon>
        <taxon>Dikarya</taxon>
        <taxon>Basidiomycota</taxon>
        <taxon>Agaricomycotina</taxon>
        <taxon>Agaricomycetes</taxon>
        <taxon>Agaricomycetidae</taxon>
        <taxon>Agaricales</taxon>
        <taxon>Agaricineae</taxon>
        <taxon>Hymenogastraceae</taxon>
        <taxon>Hebeloma</taxon>
    </lineage>
</organism>
<dbReference type="OrthoDB" id="10054765at2759"/>